<dbReference type="SUPFAM" id="SSF158560">
    <property type="entry name" value="BH3980-like"/>
    <property type="match status" value="1"/>
</dbReference>
<name>A0ABY5SH74_9BACL</name>
<dbReference type="Proteomes" id="UP001057877">
    <property type="component" value="Chromosome"/>
</dbReference>
<dbReference type="RefSeq" id="WP_258389394.1">
    <property type="nucleotide sequence ID" value="NZ_CP091430.1"/>
</dbReference>
<dbReference type="EMBL" id="CP091430">
    <property type="protein sequence ID" value="UVI33341.1"/>
    <property type="molecule type" value="Genomic_DNA"/>
</dbReference>
<keyword evidence="2" id="KW-1185">Reference proteome</keyword>
<reference evidence="1" key="1">
    <citation type="submission" date="2022-01" db="EMBL/GenBank/DDBJ databases">
        <title>Paenibacillus spongiae sp. nov., isolated from marine sponge.</title>
        <authorList>
            <person name="Li Z."/>
            <person name="Zhang M."/>
        </authorList>
    </citation>
    <scope>NUCLEOTIDE SEQUENCE</scope>
    <source>
        <strain evidence="1">PHS-Z3</strain>
    </source>
</reference>
<dbReference type="Gene3D" id="1.10.1900.10">
    <property type="entry name" value="c-terminal domain of poly(a) binding protein"/>
    <property type="match status" value="1"/>
</dbReference>
<organism evidence="1 2">
    <name type="scientific">Paenibacillus spongiae</name>
    <dbReference type="NCBI Taxonomy" id="2909671"/>
    <lineage>
        <taxon>Bacteria</taxon>
        <taxon>Bacillati</taxon>
        <taxon>Bacillota</taxon>
        <taxon>Bacilli</taxon>
        <taxon>Bacillales</taxon>
        <taxon>Paenibacillaceae</taxon>
        <taxon>Paenibacillus</taxon>
    </lineage>
</organism>
<evidence type="ECO:0000313" key="2">
    <source>
        <dbReference type="Proteomes" id="UP001057877"/>
    </source>
</evidence>
<evidence type="ECO:0000313" key="1">
    <source>
        <dbReference type="EMBL" id="UVI33341.1"/>
    </source>
</evidence>
<protein>
    <submittedName>
        <fullName evidence="1">DUF1048 domain-containing protein</fullName>
    </submittedName>
</protein>
<proteinExistence type="predicted"/>
<dbReference type="Pfam" id="PF06304">
    <property type="entry name" value="DUF1048"/>
    <property type="match status" value="1"/>
</dbReference>
<gene>
    <name evidence="1" type="ORF">L1F29_16515</name>
</gene>
<accession>A0ABY5SH74</accession>
<sequence length="126" mass="14582">MLDSIIKLIIGDMEEKRAYKQMMKRVDALPKDYRFAFRKIQHYMFTVGPPGGDMTLFTDLTMFTDLVDLFEASAAEGRQVLDVIGIDVGKFSDEFMRASVINTENTEKLREKLNKEIMEKFNKEGQ</sequence>
<dbReference type="InterPro" id="IPR008316">
    <property type="entry name" value="UCP029876"/>
</dbReference>